<dbReference type="Proteomes" id="UP000297053">
    <property type="component" value="Chromosome"/>
</dbReference>
<dbReference type="GO" id="GO:0016491">
    <property type="term" value="F:oxidoreductase activity"/>
    <property type="evidence" value="ECO:0007669"/>
    <property type="project" value="UniProtKB-KW"/>
</dbReference>
<feature type="domain" description="Pyridine nucleotide-disulphide oxidoreductase dimerisation" evidence="7">
    <location>
        <begin position="358"/>
        <end position="460"/>
    </location>
</feature>
<dbReference type="Pfam" id="PF07992">
    <property type="entry name" value="Pyr_redox_2"/>
    <property type="match status" value="1"/>
</dbReference>
<evidence type="ECO:0000259" key="8">
    <source>
        <dbReference type="Pfam" id="PF07992"/>
    </source>
</evidence>
<accession>A0A4D6KD04</accession>
<name>A0A4D6KD04_9EURY</name>
<dbReference type="InterPro" id="IPR023753">
    <property type="entry name" value="FAD/NAD-binding_dom"/>
</dbReference>
<keyword evidence="5" id="KW-0560">Oxidoreductase</keyword>
<gene>
    <name evidence="9" type="ORF">E5139_05210</name>
</gene>
<evidence type="ECO:0000313" key="9">
    <source>
        <dbReference type="EMBL" id="QCD65065.1"/>
    </source>
</evidence>
<dbReference type="SUPFAM" id="SSF55424">
    <property type="entry name" value="FAD/NAD-linked reductases, dimerisation (C-terminal) domain"/>
    <property type="match status" value="1"/>
</dbReference>
<dbReference type="KEGG" id="halz:E5139_05210"/>
<evidence type="ECO:0000256" key="2">
    <source>
        <dbReference type="ARBA" id="ARBA00009130"/>
    </source>
</evidence>
<keyword evidence="6" id="KW-0676">Redox-active center</keyword>
<organism evidence="9 10">
    <name type="scientific">Halomicrobium mukohataei</name>
    <dbReference type="NCBI Taxonomy" id="57705"/>
    <lineage>
        <taxon>Archaea</taxon>
        <taxon>Methanobacteriati</taxon>
        <taxon>Methanobacteriota</taxon>
        <taxon>Stenosarchaea group</taxon>
        <taxon>Halobacteria</taxon>
        <taxon>Halobacteriales</taxon>
        <taxon>Haloarculaceae</taxon>
        <taxon>Halomicrobium</taxon>
    </lineage>
</organism>
<evidence type="ECO:0000256" key="4">
    <source>
        <dbReference type="ARBA" id="ARBA00022827"/>
    </source>
</evidence>
<keyword evidence="3" id="KW-0285">Flavoprotein</keyword>
<evidence type="ECO:0000256" key="6">
    <source>
        <dbReference type="ARBA" id="ARBA00023284"/>
    </source>
</evidence>
<dbReference type="EMBL" id="CP039375">
    <property type="protein sequence ID" value="QCD65065.1"/>
    <property type="molecule type" value="Genomic_DNA"/>
</dbReference>
<comment type="cofactor">
    <cofactor evidence="1">
        <name>FAD</name>
        <dbReference type="ChEBI" id="CHEBI:57692"/>
    </cofactor>
</comment>
<dbReference type="AlphaFoldDB" id="A0A4D6KD04"/>
<dbReference type="OMA" id="ATEWVSH"/>
<evidence type="ECO:0000256" key="1">
    <source>
        <dbReference type="ARBA" id="ARBA00001974"/>
    </source>
</evidence>
<dbReference type="Pfam" id="PF02852">
    <property type="entry name" value="Pyr_redox_dim"/>
    <property type="match status" value="1"/>
</dbReference>
<comment type="similarity">
    <text evidence="2">Belongs to the class-III pyridine nucleotide-disulfide oxidoreductase family.</text>
</comment>
<dbReference type="InterPro" id="IPR050260">
    <property type="entry name" value="FAD-bd_OxRdtase"/>
</dbReference>
<dbReference type="PRINTS" id="PR00368">
    <property type="entry name" value="FADPNR"/>
</dbReference>
<proteinExistence type="inferred from homology"/>
<dbReference type="PANTHER" id="PTHR43429:SF1">
    <property type="entry name" value="NAD(P)H SULFUR OXIDOREDUCTASE (COA-DEPENDENT)"/>
    <property type="match status" value="1"/>
</dbReference>
<dbReference type="RefSeq" id="WP_012807913.1">
    <property type="nucleotide sequence ID" value="NZ_CP039375.1"/>
</dbReference>
<evidence type="ECO:0000313" key="10">
    <source>
        <dbReference type="Proteomes" id="UP000297053"/>
    </source>
</evidence>
<feature type="domain" description="FAD/NAD(P)-binding" evidence="8">
    <location>
        <begin position="6"/>
        <end position="319"/>
    </location>
</feature>
<dbReference type="SUPFAM" id="SSF51905">
    <property type="entry name" value="FAD/NAD(P)-binding domain"/>
    <property type="match status" value="1"/>
</dbReference>
<evidence type="ECO:0000259" key="7">
    <source>
        <dbReference type="Pfam" id="PF02852"/>
    </source>
</evidence>
<keyword evidence="4" id="KW-0274">FAD</keyword>
<dbReference type="PRINTS" id="PR00411">
    <property type="entry name" value="PNDRDTASEI"/>
</dbReference>
<dbReference type="PANTHER" id="PTHR43429">
    <property type="entry name" value="PYRIDINE NUCLEOTIDE-DISULFIDE OXIDOREDUCTASE DOMAIN-CONTAINING"/>
    <property type="match status" value="1"/>
</dbReference>
<evidence type="ECO:0000256" key="5">
    <source>
        <dbReference type="ARBA" id="ARBA00023002"/>
    </source>
</evidence>
<dbReference type="InterPro" id="IPR036188">
    <property type="entry name" value="FAD/NAD-bd_sf"/>
</dbReference>
<dbReference type="InterPro" id="IPR004099">
    <property type="entry name" value="Pyr_nucl-diS_OxRdtase_dimer"/>
</dbReference>
<dbReference type="Gene3D" id="3.50.50.60">
    <property type="entry name" value="FAD/NAD(P)-binding domain"/>
    <property type="match status" value="2"/>
</dbReference>
<reference evidence="9 10" key="1">
    <citation type="submission" date="2019-04" db="EMBL/GenBank/DDBJ databases">
        <title>Complete genome sequence of Arthrobacter sp. ZXY-2 associated with effective atrazine degradation and salt adaptation.</title>
        <authorList>
            <person name="Zhao X."/>
        </authorList>
    </citation>
    <scope>NUCLEOTIDE SEQUENCE [LARGE SCALE GENOMIC DNA]</scope>
    <source>
        <strain evidence="10">ZP60</strain>
    </source>
</reference>
<dbReference type="GeneID" id="42178312"/>
<reference evidence="9 10" key="2">
    <citation type="submission" date="2019-04" db="EMBL/GenBank/DDBJ databases">
        <authorList>
            <person name="Yang S."/>
            <person name="Wei W."/>
        </authorList>
    </citation>
    <scope>NUCLEOTIDE SEQUENCE [LARGE SCALE GENOMIC DNA]</scope>
    <source>
        <strain evidence="10">ZP60</strain>
    </source>
</reference>
<dbReference type="InterPro" id="IPR016156">
    <property type="entry name" value="FAD/NAD-linked_Rdtase_dimer_sf"/>
</dbReference>
<evidence type="ECO:0000256" key="3">
    <source>
        <dbReference type="ARBA" id="ARBA00022630"/>
    </source>
</evidence>
<protein>
    <submittedName>
        <fullName evidence="9">Pyridine nucleotide-disulfide oxidoreductase</fullName>
    </submittedName>
</protein>
<sequence>MTDPFVAIGGDAAGLSAASKCKREQPERDVIVFEKGSWVSYSHCGMPYFVKGEVDRLDDLLSLSPAEIRERGIDLRRGHEVVAIDSDARVLTVETSAGDRLEQPYGDLLIGTGARAVTTPIEGSDLAGVHTMHGLDSAAAVRAHLLDPAVDAVADVGGEEFVDRELVERHAAFEPPETVAIVGGGYVGVEMAEAFSAHGLDVHLFQRGEHVLPPFGEAVAEVVEGELAAEGVTLHLGEEVQRLDGDDGRVERLVCAGGASLAVDLALVGIGIRPNTDLLADTPIETGVADAVAVDDYGRTNVDGVYAAGDCATMRHAVTGERDWVPLGLTANRAGRAIGATVAGDPTPVGDIAGTAVVKAFEQECGRTGLVDHEAASDAGFDPVSETITAGSRSGYYPGGAETTVTLIADRDSGRLLGGTIVGTDRAAIRIDIVAMALEQDATVGELERSDLAYAPPFSPVWDPVLTAAKVLGSSVQERY</sequence>